<reference evidence="1" key="1">
    <citation type="submission" date="2020-03" db="EMBL/GenBank/DDBJ databases">
        <title>The deep terrestrial virosphere.</title>
        <authorList>
            <person name="Holmfeldt K."/>
            <person name="Nilsson E."/>
            <person name="Simone D."/>
            <person name="Lopez-Fernandez M."/>
            <person name="Wu X."/>
            <person name="de Brujin I."/>
            <person name="Lundin D."/>
            <person name="Andersson A."/>
            <person name="Bertilsson S."/>
            <person name="Dopson M."/>
        </authorList>
    </citation>
    <scope>NUCLEOTIDE SEQUENCE</scope>
    <source>
        <strain evidence="1">TM448B02240</strain>
    </source>
</reference>
<proteinExistence type="predicted"/>
<sequence length="102" mass="11555">MSDATERPWEIVNRESFSDDKKTADIYDADGESVCYVYSRKHARLIVTAVNRHDELVKYLQYCVDVGFAYVATMDCHGECGHCAACTARALLARIEEEGDER</sequence>
<name>A0A6M3XXL7_9ZZZZ</name>
<gene>
    <name evidence="1" type="ORF">TM448B02240_0004</name>
</gene>
<organism evidence="1">
    <name type="scientific">viral metagenome</name>
    <dbReference type="NCBI Taxonomy" id="1070528"/>
    <lineage>
        <taxon>unclassified sequences</taxon>
        <taxon>metagenomes</taxon>
        <taxon>organismal metagenomes</taxon>
    </lineage>
</organism>
<accession>A0A6M3XXL7</accession>
<evidence type="ECO:0000313" key="1">
    <source>
        <dbReference type="EMBL" id="QJI01026.1"/>
    </source>
</evidence>
<dbReference type="EMBL" id="MT144893">
    <property type="protein sequence ID" value="QJI01026.1"/>
    <property type="molecule type" value="Genomic_DNA"/>
</dbReference>
<protein>
    <submittedName>
        <fullName evidence="1">Uncharacterized protein</fullName>
    </submittedName>
</protein>
<dbReference type="AlphaFoldDB" id="A0A6M3XXL7"/>